<dbReference type="Ensembl" id="ENSSFOT00015075999.1">
    <property type="protein sequence ID" value="ENSSFOP00015076149.1"/>
    <property type="gene ID" value="ENSSFOG00015009054.2"/>
</dbReference>
<evidence type="ECO:0000256" key="2">
    <source>
        <dbReference type="ARBA" id="ARBA00004496"/>
    </source>
</evidence>
<feature type="region of interest" description="Disordered" evidence="10">
    <location>
        <begin position="43"/>
        <end position="81"/>
    </location>
</feature>
<accession>A0A8D0CKC5</accession>
<evidence type="ECO:0000256" key="4">
    <source>
        <dbReference type="ARBA" id="ARBA00005756"/>
    </source>
</evidence>
<feature type="region of interest" description="Disordered" evidence="10">
    <location>
        <begin position="237"/>
        <end position="283"/>
    </location>
</feature>
<dbReference type="GeneTree" id="ENSGT00990000204498"/>
<evidence type="ECO:0000256" key="10">
    <source>
        <dbReference type="SAM" id="MobiDB-lite"/>
    </source>
</evidence>
<evidence type="ECO:0000256" key="7">
    <source>
        <dbReference type="ARBA" id="ARBA00023054"/>
    </source>
</evidence>
<gene>
    <name evidence="11" type="primary">palm3</name>
</gene>
<feature type="region of interest" description="Disordered" evidence="10">
    <location>
        <begin position="330"/>
        <end position="550"/>
    </location>
</feature>
<comment type="subcellular location">
    <subcellularLocation>
        <location evidence="1">Cell projection</location>
        <location evidence="1">Dendrite</location>
    </subcellularLocation>
    <subcellularLocation>
        <location evidence="3">Cell projection</location>
        <location evidence="3">Dendritic spine</location>
    </subcellularLocation>
    <subcellularLocation>
        <location evidence="2">Cytoplasm</location>
    </subcellularLocation>
</comment>
<dbReference type="PANTHER" id="PTHR46881">
    <property type="entry name" value="PALMDELPHIN"/>
    <property type="match status" value="1"/>
</dbReference>
<dbReference type="GO" id="GO:0005737">
    <property type="term" value="C:cytoplasm"/>
    <property type="evidence" value="ECO:0007669"/>
    <property type="project" value="UniProtKB-SubCell"/>
</dbReference>
<evidence type="ECO:0000256" key="1">
    <source>
        <dbReference type="ARBA" id="ARBA00004279"/>
    </source>
</evidence>
<feature type="region of interest" description="Disordered" evidence="10">
    <location>
        <begin position="96"/>
        <end position="153"/>
    </location>
</feature>
<evidence type="ECO:0000256" key="3">
    <source>
        <dbReference type="ARBA" id="ARBA00004552"/>
    </source>
</evidence>
<protein>
    <recommendedName>
        <fullName evidence="9">Palmdelphin</fullName>
    </recommendedName>
</protein>
<sequence>MDEAEKYQQRLQAIAEKRRLQEEQERARREMEDEKLRLQQLKRKSLRDQWLMDAPTGSPDGSAPRSPLWGPQAQAIEEQIDKLQVESQRLAEERAKLEKLEEEGRALNDTGRDAISEQPDAAEGKKEASASPSGPTPAPRLQKAPMQNGQEERSVLGVVQVQVEKDLKTGATTIKSVAPVAHGALECPGEVLFDDGSKSVQAAEGVAPSPEELGQVLSAVDDMGMLVEAQVIINGRKENAEEAHPAPPKENGFGEKEGEEEEIKHNACSPPPQEETPHASNASTDTTVDVAVGALEDAVTMTFLGFSVAEPGQGLDGEDAGEIIRAERVVITDDGEDQPVSEEAPPSGSTEEPSESPSNEKSDLKVTDQNLELEADSNTHTDENQDTESGVSEAVAAEEAEAKLAAEEAEAKLAAEEEGKQDTAEGESRGEGDVPRPDSTEGAVEASQGLANSTAEAGAGDVEENPATAVILKDQFQDVPLDSEPTQEGSATKPELQPLVGAAEANSTPAEQEPLVSASKAPPETSSAALSRAEGGAVPKQKSCQCCSVM</sequence>
<dbReference type="GO" id="GO:0043197">
    <property type="term" value="C:dendritic spine"/>
    <property type="evidence" value="ECO:0007669"/>
    <property type="project" value="UniProtKB-SubCell"/>
</dbReference>
<evidence type="ECO:0000313" key="12">
    <source>
        <dbReference type="Proteomes" id="UP000694397"/>
    </source>
</evidence>
<feature type="compositionally biased region" description="Basic and acidic residues" evidence="10">
    <location>
        <begin position="400"/>
        <end position="439"/>
    </location>
</feature>
<dbReference type="GO" id="GO:0008360">
    <property type="term" value="P:regulation of cell shape"/>
    <property type="evidence" value="ECO:0007669"/>
    <property type="project" value="InterPro"/>
</dbReference>
<keyword evidence="7" id="KW-0175">Coiled coil</keyword>
<keyword evidence="8" id="KW-0966">Cell projection</keyword>
<evidence type="ECO:0000256" key="9">
    <source>
        <dbReference type="ARBA" id="ARBA00040857"/>
    </source>
</evidence>
<dbReference type="KEGG" id="sfm:108940124"/>
<organism evidence="11 12">
    <name type="scientific">Scleropages formosus</name>
    <name type="common">Asian bonytongue</name>
    <name type="synonym">Osteoglossum formosum</name>
    <dbReference type="NCBI Taxonomy" id="113540"/>
    <lineage>
        <taxon>Eukaryota</taxon>
        <taxon>Metazoa</taxon>
        <taxon>Chordata</taxon>
        <taxon>Craniata</taxon>
        <taxon>Vertebrata</taxon>
        <taxon>Euteleostomi</taxon>
        <taxon>Actinopterygii</taxon>
        <taxon>Neopterygii</taxon>
        <taxon>Teleostei</taxon>
        <taxon>Osteoglossocephala</taxon>
        <taxon>Osteoglossomorpha</taxon>
        <taxon>Osteoglossiformes</taxon>
        <taxon>Osteoglossidae</taxon>
        <taxon>Scleropages</taxon>
    </lineage>
</organism>
<name>A0A8D0CKC5_SCLFO</name>
<dbReference type="RefSeq" id="XP_018617567.2">
    <property type="nucleotide sequence ID" value="XM_018762051.2"/>
</dbReference>
<dbReference type="Pfam" id="PF03285">
    <property type="entry name" value="Paralemmin"/>
    <property type="match status" value="1"/>
</dbReference>
<dbReference type="AlphaFoldDB" id="A0A8D0CKC5"/>
<reference evidence="11" key="3">
    <citation type="submission" date="2025-09" db="UniProtKB">
        <authorList>
            <consortium name="Ensembl"/>
        </authorList>
    </citation>
    <scope>IDENTIFICATION</scope>
</reference>
<evidence type="ECO:0000256" key="5">
    <source>
        <dbReference type="ARBA" id="ARBA00022490"/>
    </source>
</evidence>
<feature type="compositionally biased region" description="Basic and acidic residues" evidence="10">
    <location>
        <begin position="96"/>
        <end position="115"/>
    </location>
</feature>
<dbReference type="GeneID" id="108940124"/>
<evidence type="ECO:0000256" key="8">
    <source>
        <dbReference type="ARBA" id="ARBA00023273"/>
    </source>
</evidence>
<dbReference type="Proteomes" id="UP000694397">
    <property type="component" value="Chromosome 20"/>
</dbReference>
<reference evidence="11 12" key="1">
    <citation type="submission" date="2019-04" db="EMBL/GenBank/DDBJ databases">
        <authorList>
            <consortium name="Wellcome Sanger Institute Data Sharing"/>
        </authorList>
    </citation>
    <scope>NUCLEOTIDE SEQUENCE [LARGE SCALE GENOMIC DNA]</scope>
</reference>
<keyword evidence="6" id="KW-0770">Synapse</keyword>
<dbReference type="CTD" id="342979"/>
<dbReference type="PANTHER" id="PTHR46881:SF1">
    <property type="entry name" value="PALMDELPHIN"/>
    <property type="match status" value="1"/>
</dbReference>
<comment type="similarity">
    <text evidence="4">Belongs to the paralemmin family.</text>
</comment>
<keyword evidence="12" id="KW-1185">Reference proteome</keyword>
<dbReference type="RefSeq" id="XP_018617565.2">
    <property type="nucleotide sequence ID" value="XM_018762049.2"/>
</dbReference>
<evidence type="ECO:0000313" key="11">
    <source>
        <dbReference type="Ensembl" id="ENSSFOP00015076149.1"/>
    </source>
</evidence>
<dbReference type="InterPro" id="IPR004965">
    <property type="entry name" value="Paralemmin"/>
</dbReference>
<feature type="compositionally biased region" description="Low complexity" evidence="10">
    <location>
        <begin position="341"/>
        <end position="357"/>
    </location>
</feature>
<evidence type="ECO:0000256" key="6">
    <source>
        <dbReference type="ARBA" id="ARBA00023018"/>
    </source>
</evidence>
<dbReference type="GO" id="GO:0016020">
    <property type="term" value="C:membrane"/>
    <property type="evidence" value="ECO:0007669"/>
    <property type="project" value="InterPro"/>
</dbReference>
<reference evidence="11" key="2">
    <citation type="submission" date="2025-08" db="UniProtKB">
        <authorList>
            <consortium name="Ensembl"/>
        </authorList>
    </citation>
    <scope>IDENTIFICATION</scope>
</reference>
<feature type="compositionally biased region" description="Low complexity" evidence="10">
    <location>
        <begin position="388"/>
        <end position="397"/>
    </location>
</feature>
<keyword evidence="5" id="KW-0963">Cytoplasm</keyword>
<proteinExistence type="inferred from homology"/>